<dbReference type="Pfam" id="PF03259">
    <property type="entry name" value="Robl_LC7"/>
    <property type="match status" value="1"/>
</dbReference>
<dbReference type="KEGG" id="nno:NONO_c52780"/>
<dbReference type="InterPro" id="IPR004942">
    <property type="entry name" value="Roadblock/LAMTOR2_dom"/>
</dbReference>
<dbReference type="SMART" id="SM00960">
    <property type="entry name" value="Robl_LC7"/>
    <property type="match status" value="1"/>
</dbReference>
<dbReference type="Gene3D" id="3.30.450.30">
    <property type="entry name" value="Dynein light chain 2a, cytoplasmic"/>
    <property type="match status" value="1"/>
</dbReference>
<feature type="domain" description="Roadblock/LAMTOR2" evidence="1">
    <location>
        <begin position="16"/>
        <end position="106"/>
    </location>
</feature>
<evidence type="ECO:0000313" key="3">
    <source>
        <dbReference type="Proteomes" id="UP000019150"/>
    </source>
</evidence>
<dbReference type="PATRIC" id="fig|1415166.3.peg.5438"/>
<dbReference type="PANTHER" id="PTHR36222">
    <property type="entry name" value="SERINE PROTEASE INHIBITOR RV3364C"/>
    <property type="match status" value="1"/>
</dbReference>
<dbReference type="PANTHER" id="PTHR36222:SF1">
    <property type="entry name" value="SERINE PROTEASE INHIBITOR RV3364C"/>
    <property type="match status" value="1"/>
</dbReference>
<reference evidence="2 3" key="1">
    <citation type="journal article" date="2014" name="Appl. Environ. Microbiol.">
        <title>Insights into the Microbial Degradation of Rubber and Gutta-Percha by Analysis of the Complete Genome of Nocardia nova SH22a.</title>
        <authorList>
            <person name="Luo Q."/>
            <person name="Hiessl S."/>
            <person name="Poehlein A."/>
            <person name="Daniel R."/>
            <person name="Steinbuchel A."/>
        </authorList>
    </citation>
    <scope>NUCLEOTIDE SEQUENCE [LARGE SCALE GENOMIC DNA]</scope>
    <source>
        <strain evidence="2">SH22a</strain>
    </source>
</reference>
<dbReference type="AlphaFoldDB" id="W5TM48"/>
<sequence>MNIDNEADTENRAALDWVANGLVERTPGSERAVVLSADGLPLARSGRLTRDDAEHLAAMAAALHSLARGVGNRFDKGALQQTVVELAGGYLLVAEAGHGACLALLASIDADLGLLAYEMNVMVGQIRDQLSAAPRILPDIVNAPLTP</sequence>
<proteinExistence type="predicted"/>
<name>W5TM48_9NOCA</name>
<evidence type="ECO:0000313" key="2">
    <source>
        <dbReference type="EMBL" id="AHH20058.1"/>
    </source>
</evidence>
<organism evidence="2 3">
    <name type="scientific">Nocardia nova SH22a</name>
    <dbReference type="NCBI Taxonomy" id="1415166"/>
    <lineage>
        <taxon>Bacteria</taxon>
        <taxon>Bacillati</taxon>
        <taxon>Actinomycetota</taxon>
        <taxon>Actinomycetes</taxon>
        <taxon>Mycobacteriales</taxon>
        <taxon>Nocardiaceae</taxon>
        <taxon>Nocardia</taxon>
    </lineage>
</organism>
<dbReference type="SUPFAM" id="SSF103196">
    <property type="entry name" value="Roadblock/LC7 domain"/>
    <property type="match status" value="1"/>
</dbReference>
<evidence type="ECO:0000259" key="1">
    <source>
        <dbReference type="SMART" id="SM00960"/>
    </source>
</evidence>
<dbReference type="Proteomes" id="UP000019150">
    <property type="component" value="Chromosome"/>
</dbReference>
<dbReference type="HOGENOM" id="CLU_094585_1_1_11"/>
<accession>W5TM48</accession>
<dbReference type="RefSeq" id="WP_025351441.1">
    <property type="nucleotide sequence ID" value="NZ_CP006850.1"/>
</dbReference>
<dbReference type="STRING" id="1415166.NONO_c52780"/>
<dbReference type="EMBL" id="CP006850">
    <property type="protein sequence ID" value="AHH20058.1"/>
    <property type="molecule type" value="Genomic_DNA"/>
</dbReference>
<gene>
    <name evidence="2" type="ORF">NONO_c52780</name>
</gene>
<protein>
    <submittedName>
        <fullName evidence="2">Roadblock/LC7 family protein</fullName>
    </submittedName>
</protein>
<dbReference type="OrthoDB" id="5187023at2"/>
<keyword evidence="3" id="KW-1185">Reference proteome</keyword>
<dbReference type="eggNOG" id="COG2018">
    <property type="taxonomic scope" value="Bacteria"/>
</dbReference>
<dbReference type="InterPro" id="IPR053141">
    <property type="entry name" value="Mycobact_SerProt_Inhib_Rv3364c"/>
</dbReference>